<evidence type="ECO:0000256" key="1">
    <source>
        <dbReference type="SAM" id="SignalP"/>
    </source>
</evidence>
<keyword evidence="3" id="KW-1185">Reference proteome</keyword>
<keyword evidence="1" id="KW-0732">Signal</keyword>
<dbReference type="RefSeq" id="WP_171161489.1">
    <property type="nucleotide sequence ID" value="NZ_CP053073.1"/>
</dbReference>
<accession>A0A6M4H6E9</accession>
<evidence type="ECO:0008006" key="4">
    <source>
        <dbReference type="Google" id="ProtNLM"/>
    </source>
</evidence>
<dbReference type="KEGG" id="upl:DSM104440_01575"/>
<proteinExistence type="predicted"/>
<dbReference type="EMBL" id="CP053073">
    <property type="protein sequence ID" value="QJR14765.1"/>
    <property type="molecule type" value="Genomic_DNA"/>
</dbReference>
<feature type="signal peptide" evidence="1">
    <location>
        <begin position="1"/>
        <end position="22"/>
    </location>
</feature>
<evidence type="ECO:0000313" key="2">
    <source>
        <dbReference type="EMBL" id="QJR14765.1"/>
    </source>
</evidence>
<dbReference type="InParanoid" id="A0A6M4H6E9"/>
<reference evidence="2 3" key="1">
    <citation type="submission" date="2020-04" db="EMBL/GenBank/DDBJ databases">
        <title>Usitatibacter rugosus gen. nov., sp. nov. and Usitatibacter palustris sp. nov., novel members of Usitatibacteraceae fam. nov. within the order Nitrosomonadales isolated from soil.</title>
        <authorList>
            <person name="Huber K.J."/>
            <person name="Neumann-Schaal M."/>
            <person name="Geppert A."/>
            <person name="Luckner M."/>
            <person name="Wanner G."/>
            <person name="Overmann J."/>
        </authorList>
    </citation>
    <scope>NUCLEOTIDE SEQUENCE [LARGE SCALE GENOMIC DNA]</scope>
    <source>
        <strain evidence="2 3">Swamp67</strain>
    </source>
</reference>
<sequence>MKKIIKVAGALAFGVLAIQAVAQNPFNPMATPVPFVTVNETKSPMAVMVYEKMTGEGGVVKGGMRRYMGQGRECLKAGETRTWTIDEAKRSRMGVYAQMTTTADCRVLADNKHEICKTEVDIGAFSGFKVKAPQPGKCVLEGFTPPKKS</sequence>
<feature type="chain" id="PRO_5026922439" description="DUF3617 family protein" evidence="1">
    <location>
        <begin position="23"/>
        <end position="149"/>
    </location>
</feature>
<protein>
    <recommendedName>
        <fullName evidence="4">DUF3617 family protein</fullName>
    </recommendedName>
</protein>
<organism evidence="2 3">
    <name type="scientific">Usitatibacter palustris</name>
    <dbReference type="NCBI Taxonomy" id="2732487"/>
    <lineage>
        <taxon>Bacteria</taxon>
        <taxon>Pseudomonadati</taxon>
        <taxon>Pseudomonadota</taxon>
        <taxon>Betaproteobacteria</taxon>
        <taxon>Nitrosomonadales</taxon>
        <taxon>Usitatibacteraceae</taxon>
        <taxon>Usitatibacter</taxon>
    </lineage>
</organism>
<evidence type="ECO:0000313" key="3">
    <source>
        <dbReference type="Proteomes" id="UP000503096"/>
    </source>
</evidence>
<dbReference type="Proteomes" id="UP000503096">
    <property type="component" value="Chromosome"/>
</dbReference>
<name>A0A6M4H6E9_9PROT</name>
<gene>
    <name evidence="2" type="ORF">DSM104440_01575</name>
</gene>
<dbReference type="AlphaFoldDB" id="A0A6M4H6E9"/>